<accession>A0A1H2A765</accession>
<evidence type="ECO:0000313" key="2">
    <source>
        <dbReference type="Proteomes" id="UP000198751"/>
    </source>
</evidence>
<dbReference type="EMBL" id="LT629779">
    <property type="protein sequence ID" value="SDT41723.1"/>
    <property type="molecule type" value="Genomic_DNA"/>
</dbReference>
<proteinExistence type="predicted"/>
<sequence length="79" mass="8724">METKRIEKVFGGLADGATFQHDGVLAERFDARVYFGAEDTEMCGCDPDEESLSAPYKLDRELSELSGCWAYVPDAEAVL</sequence>
<name>A0A1H2A765_9MICC</name>
<evidence type="ECO:0000313" key="1">
    <source>
        <dbReference type="EMBL" id="SDT41723.1"/>
    </source>
</evidence>
<dbReference type="AlphaFoldDB" id="A0A1H2A765"/>
<keyword evidence="2" id="KW-1185">Reference proteome</keyword>
<organism evidence="1 2">
    <name type="scientific">Pseudarthrobacter equi</name>
    <dbReference type="NCBI Taxonomy" id="728066"/>
    <lineage>
        <taxon>Bacteria</taxon>
        <taxon>Bacillati</taxon>
        <taxon>Actinomycetota</taxon>
        <taxon>Actinomycetes</taxon>
        <taxon>Micrococcales</taxon>
        <taxon>Micrococcaceae</taxon>
        <taxon>Pseudarthrobacter</taxon>
    </lineage>
</organism>
<gene>
    <name evidence="1" type="ORF">SAMN04489743_2822</name>
</gene>
<protein>
    <submittedName>
        <fullName evidence="1">Uncharacterized protein</fullName>
    </submittedName>
</protein>
<dbReference type="RefSeq" id="WP_157693466.1">
    <property type="nucleotide sequence ID" value="NZ_LT629779.1"/>
</dbReference>
<reference evidence="2" key="1">
    <citation type="submission" date="2016-10" db="EMBL/GenBank/DDBJ databases">
        <authorList>
            <person name="Varghese N."/>
            <person name="Submissions S."/>
        </authorList>
    </citation>
    <scope>NUCLEOTIDE SEQUENCE [LARGE SCALE GENOMIC DNA]</scope>
    <source>
        <strain evidence="2">IMMIB L-1606</strain>
    </source>
</reference>
<dbReference type="Proteomes" id="UP000198751">
    <property type="component" value="Chromosome I"/>
</dbReference>